<name>A0A3A4KLK6_9NOCA</name>
<evidence type="ECO:0000313" key="7">
    <source>
        <dbReference type="EMBL" id="RJO76428.1"/>
    </source>
</evidence>
<dbReference type="InterPro" id="IPR004839">
    <property type="entry name" value="Aminotransferase_I/II_large"/>
</dbReference>
<dbReference type="EMBL" id="QZFU01000016">
    <property type="protein sequence ID" value="RJO76428.1"/>
    <property type="molecule type" value="Genomic_DNA"/>
</dbReference>
<dbReference type="GO" id="GO:0030170">
    <property type="term" value="F:pyridoxal phosphate binding"/>
    <property type="evidence" value="ECO:0007669"/>
    <property type="project" value="InterPro"/>
</dbReference>
<feature type="domain" description="HTH gntR-type" evidence="6">
    <location>
        <begin position="18"/>
        <end position="86"/>
    </location>
</feature>
<dbReference type="Pfam" id="PF00155">
    <property type="entry name" value="Aminotran_1_2"/>
    <property type="match status" value="1"/>
</dbReference>
<reference evidence="7 8" key="1">
    <citation type="submission" date="2018-09" db="EMBL/GenBank/DDBJ databases">
        <title>YIM PH21274 draft genome.</title>
        <authorList>
            <person name="Miao C."/>
        </authorList>
    </citation>
    <scope>NUCLEOTIDE SEQUENCE [LARGE SCALE GENOMIC DNA]</scope>
    <source>
        <strain evidence="7 8">YIM PH 21724</strain>
    </source>
</reference>
<dbReference type="PANTHER" id="PTHR46577:SF1">
    <property type="entry name" value="HTH-TYPE TRANSCRIPTIONAL REGULATORY PROTEIN GABR"/>
    <property type="match status" value="1"/>
</dbReference>
<dbReference type="GO" id="GO:0003700">
    <property type="term" value="F:DNA-binding transcription factor activity"/>
    <property type="evidence" value="ECO:0007669"/>
    <property type="project" value="InterPro"/>
</dbReference>
<evidence type="ECO:0000256" key="4">
    <source>
        <dbReference type="ARBA" id="ARBA00023125"/>
    </source>
</evidence>
<keyword evidence="4" id="KW-0238">DNA-binding</keyword>
<dbReference type="PROSITE" id="PS50949">
    <property type="entry name" value="HTH_GNTR"/>
    <property type="match status" value="1"/>
</dbReference>
<proteinExistence type="inferred from homology"/>
<evidence type="ECO:0000256" key="3">
    <source>
        <dbReference type="ARBA" id="ARBA00023015"/>
    </source>
</evidence>
<dbReference type="CDD" id="cd07377">
    <property type="entry name" value="WHTH_GntR"/>
    <property type="match status" value="1"/>
</dbReference>
<dbReference type="InterPro" id="IPR036390">
    <property type="entry name" value="WH_DNA-bd_sf"/>
</dbReference>
<comment type="caution">
    <text evidence="7">The sequence shown here is derived from an EMBL/GenBank/DDBJ whole genome shotgun (WGS) entry which is preliminary data.</text>
</comment>
<evidence type="ECO:0000256" key="5">
    <source>
        <dbReference type="ARBA" id="ARBA00023163"/>
    </source>
</evidence>
<evidence type="ECO:0000256" key="1">
    <source>
        <dbReference type="ARBA" id="ARBA00005384"/>
    </source>
</evidence>
<keyword evidence="7" id="KW-0032">Aminotransferase</keyword>
<dbReference type="Proteomes" id="UP000266677">
    <property type="component" value="Unassembled WGS sequence"/>
</dbReference>
<keyword evidence="8" id="KW-1185">Reference proteome</keyword>
<dbReference type="InterPro" id="IPR015424">
    <property type="entry name" value="PyrdxlP-dep_Trfase"/>
</dbReference>
<evidence type="ECO:0000259" key="6">
    <source>
        <dbReference type="PROSITE" id="PS50949"/>
    </source>
</evidence>
<keyword evidence="3" id="KW-0805">Transcription regulation</keyword>
<dbReference type="Gene3D" id="1.10.10.10">
    <property type="entry name" value="Winged helix-like DNA-binding domain superfamily/Winged helix DNA-binding domain"/>
    <property type="match status" value="1"/>
</dbReference>
<dbReference type="InterPro" id="IPR000524">
    <property type="entry name" value="Tscrpt_reg_HTH_GntR"/>
</dbReference>
<keyword evidence="2" id="KW-0663">Pyridoxal phosphate</keyword>
<dbReference type="CDD" id="cd00609">
    <property type="entry name" value="AAT_like"/>
    <property type="match status" value="1"/>
</dbReference>
<organism evidence="7 8">
    <name type="scientific">Nocardia panacis</name>
    <dbReference type="NCBI Taxonomy" id="2340916"/>
    <lineage>
        <taxon>Bacteria</taxon>
        <taxon>Bacillati</taxon>
        <taxon>Actinomycetota</taxon>
        <taxon>Actinomycetes</taxon>
        <taxon>Mycobacteriales</taxon>
        <taxon>Nocardiaceae</taxon>
        <taxon>Nocardia</taxon>
    </lineage>
</organism>
<keyword evidence="7" id="KW-0808">Transferase</keyword>
<protein>
    <submittedName>
        <fullName evidence="7">PLP-dependent aminotransferase family protein</fullName>
    </submittedName>
</protein>
<comment type="similarity">
    <text evidence="1">In the C-terminal section; belongs to the class-I pyridoxal-phosphate-dependent aminotransferase family.</text>
</comment>
<dbReference type="AlphaFoldDB" id="A0A3A4KLK6"/>
<dbReference type="PRINTS" id="PR00035">
    <property type="entry name" value="HTHGNTR"/>
</dbReference>
<dbReference type="GO" id="GO:0008483">
    <property type="term" value="F:transaminase activity"/>
    <property type="evidence" value="ECO:0007669"/>
    <property type="project" value="UniProtKB-KW"/>
</dbReference>
<dbReference type="OrthoDB" id="199743at2"/>
<gene>
    <name evidence="7" type="ORF">D5S18_08895</name>
</gene>
<accession>A0A3A4KLK6</accession>
<evidence type="ECO:0000313" key="8">
    <source>
        <dbReference type="Proteomes" id="UP000266677"/>
    </source>
</evidence>
<dbReference type="Pfam" id="PF00392">
    <property type="entry name" value="GntR"/>
    <property type="match status" value="1"/>
</dbReference>
<dbReference type="InterPro" id="IPR051446">
    <property type="entry name" value="HTH_trans_reg/aminotransferase"/>
</dbReference>
<dbReference type="GO" id="GO:0003677">
    <property type="term" value="F:DNA binding"/>
    <property type="evidence" value="ECO:0007669"/>
    <property type="project" value="UniProtKB-KW"/>
</dbReference>
<evidence type="ECO:0000256" key="2">
    <source>
        <dbReference type="ARBA" id="ARBA00022898"/>
    </source>
</evidence>
<dbReference type="SMART" id="SM00345">
    <property type="entry name" value="HTH_GNTR"/>
    <property type="match status" value="1"/>
</dbReference>
<sequence length="458" mass="49088">MTNRFEELPIELDRSGLTPLSVQVAAGLRSAAASGTLRLGDRLPSSRSLADQLSVSRTVVAAAYDQLHAEGWIDGRTGSGTYLLAAPEITEPRPTAPKPVDTTAELLDLGPGAPCAEMIDRAAWRRAWRAAADRPPRTRKDRAGEPEFRDAVAEHLLRHRGLSAGGATVVLATSGSSAAVTEFACAVLRPGDRVAMEDPGYRRAARGFREAGMRVAPVPVDAEGLRVDRVPEDVKVVYCTPAHQYPLGGRMPAARRVRLIEFARRHGILVIEDDYDGELRYDTAPLPLLAALAPDVVVHLGTTSKILSPSLGAGWLVAAPGVAQTILDYRRRTGTGPTPAGQLVLAELARHGDLARHLRKLRRELPPRRALLVEELRRRGLEVRGDDAGSHVVVPLDSAADEARVIAAARRRGVYLVGLADHYIGDPHSFGIALGYSALPESALGTAARIAGYCLARS</sequence>
<dbReference type="SUPFAM" id="SSF53383">
    <property type="entry name" value="PLP-dependent transferases"/>
    <property type="match status" value="1"/>
</dbReference>
<dbReference type="SUPFAM" id="SSF46785">
    <property type="entry name" value="Winged helix' DNA-binding domain"/>
    <property type="match status" value="1"/>
</dbReference>
<dbReference type="InterPro" id="IPR036388">
    <property type="entry name" value="WH-like_DNA-bd_sf"/>
</dbReference>
<keyword evidence="5" id="KW-0804">Transcription</keyword>
<dbReference type="PANTHER" id="PTHR46577">
    <property type="entry name" value="HTH-TYPE TRANSCRIPTIONAL REGULATORY PROTEIN GABR"/>
    <property type="match status" value="1"/>
</dbReference>
<dbReference type="InterPro" id="IPR015421">
    <property type="entry name" value="PyrdxlP-dep_Trfase_major"/>
</dbReference>
<dbReference type="Gene3D" id="3.40.640.10">
    <property type="entry name" value="Type I PLP-dependent aspartate aminotransferase-like (Major domain)"/>
    <property type="match status" value="1"/>
</dbReference>
<dbReference type="RefSeq" id="WP_120039355.1">
    <property type="nucleotide sequence ID" value="NZ_QZFU01000016.1"/>
</dbReference>